<proteinExistence type="predicted"/>
<organism evidence="1 2">
    <name type="scientific">Avena sativa</name>
    <name type="common">Oat</name>
    <dbReference type="NCBI Taxonomy" id="4498"/>
    <lineage>
        <taxon>Eukaryota</taxon>
        <taxon>Viridiplantae</taxon>
        <taxon>Streptophyta</taxon>
        <taxon>Embryophyta</taxon>
        <taxon>Tracheophyta</taxon>
        <taxon>Spermatophyta</taxon>
        <taxon>Magnoliopsida</taxon>
        <taxon>Liliopsida</taxon>
        <taxon>Poales</taxon>
        <taxon>Poaceae</taxon>
        <taxon>BOP clade</taxon>
        <taxon>Pooideae</taxon>
        <taxon>Poodae</taxon>
        <taxon>Poeae</taxon>
        <taxon>Poeae Chloroplast Group 1 (Aveneae type)</taxon>
        <taxon>Aveninae</taxon>
        <taxon>Avena</taxon>
    </lineage>
</organism>
<name>A0ACD5UWW2_AVESA</name>
<reference evidence="1" key="2">
    <citation type="submission" date="2025-09" db="UniProtKB">
        <authorList>
            <consortium name="EnsemblPlants"/>
        </authorList>
    </citation>
    <scope>IDENTIFICATION</scope>
</reference>
<protein>
    <submittedName>
        <fullName evidence="1">Uncharacterized protein</fullName>
    </submittedName>
</protein>
<reference evidence="1" key="1">
    <citation type="submission" date="2021-05" db="EMBL/GenBank/DDBJ databases">
        <authorList>
            <person name="Scholz U."/>
            <person name="Mascher M."/>
            <person name="Fiebig A."/>
        </authorList>
    </citation>
    <scope>NUCLEOTIDE SEQUENCE [LARGE SCALE GENOMIC DNA]</scope>
</reference>
<sequence>MVTPAKAQGACDCCWAFAAVATVESLNKIKGGELLDLSEQELVDCNLAGQNGCKSGHIEVALRWFQSKGGAVTEATYPYGERQGQCKTTDSASRVAPIVDVELVKGELWLKVAVLDRPVAVAIDAQGAVLQNYKSGIYKGPCTTMQNHAVVLVRYGVSDNGDKYWILKNSWGEGWGQKGFFFMRREADGPEGLCGVAGWGTYPVM</sequence>
<evidence type="ECO:0000313" key="1">
    <source>
        <dbReference type="EnsemblPlants" id="AVESA.00010b.r2.2CG0324000.1.CDS"/>
    </source>
</evidence>
<accession>A0ACD5UWW2</accession>
<keyword evidence="2" id="KW-1185">Reference proteome</keyword>
<dbReference type="EnsemblPlants" id="AVESA.00010b.r2.2CG0324000.1">
    <property type="protein sequence ID" value="AVESA.00010b.r2.2CG0324000.1.CDS"/>
    <property type="gene ID" value="AVESA.00010b.r2.2CG0324000"/>
</dbReference>
<dbReference type="Proteomes" id="UP001732700">
    <property type="component" value="Chromosome 2C"/>
</dbReference>
<evidence type="ECO:0000313" key="2">
    <source>
        <dbReference type="Proteomes" id="UP001732700"/>
    </source>
</evidence>